<dbReference type="InterPro" id="IPR033690">
    <property type="entry name" value="Adenylat_kinase_CS"/>
</dbReference>
<evidence type="ECO:0000313" key="5">
    <source>
        <dbReference type="EMBL" id="OBS20066.1"/>
    </source>
</evidence>
<keyword evidence="3 4" id="KW-0418">Kinase</keyword>
<sequence length="238" mass="26627">MQPHSNLPNGNGCRSFSVVFIIGAPGAGKGTLCTYLAQEFNLVHYSVGDGLRAWMRENRSTKLATEIQSKLDNQGFLTSKELNPFIYRAILDAHNGGAGGILIDGYPRCIEQLESVRSWPFQDTFPLAPNGDGVLRLDVNPDVVLSFEITKENAKTRYLNRARDNNDSADKFEKRFAEYQLETIPVAEVYQQKGLLISVDVNGTKEDNRTTLTKELQQSKLWQEAVLQGITGIRFLDK</sequence>
<comment type="similarity">
    <text evidence="4">Belongs to the adenylate kinase family.</text>
</comment>
<dbReference type="InterPro" id="IPR027417">
    <property type="entry name" value="P-loop_NTPase"/>
</dbReference>
<dbReference type="GO" id="GO:0005524">
    <property type="term" value="F:ATP binding"/>
    <property type="evidence" value="ECO:0007669"/>
    <property type="project" value="InterPro"/>
</dbReference>
<dbReference type="Pfam" id="PF00406">
    <property type="entry name" value="ADK"/>
    <property type="match status" value="1"/>
</dbReference>
<dbReference type="STRING" id="36050.A0A1B8AI65"/>
<evidence type="ECO:0000256" key="2">
    <source>
        <dbReference type="ARBA" id="ARBA00022741"/>
    </source>
</evidence>
<dbReference type="GO" id="GO:0006139">
    <property type="term" value="P:nucleobase-containing compound metabolic process"/>
    <property type="evidence" value="ECO:0007669"/>
    <property type="project" value="InterPro"/>
</dbReference>
<evidence type="ECO:0000313" key="6">
    <source>
        <dbReference type="Proteomes" id="UP000091967"/>
    </source>
</evidence>
<dbReference type="PANTHER" id="PTHR23359">
    <property type="entry name" value="NUCLEOTIDE KINASE"/>
    <property type="match status" value="1"/>
</dbReference>
<evidence type="ECO:0000256" key="1">
    <source>
        <dbReference type="ARBA" id="ARBA00022679"/>
    </source>
</evidence>
<evidence type="ECO:0000256" key="3">
    <source>
        <dbReference type="ARBA" id="ARBA00022777"/>
    </source>
</evidence>
<keyword evidence="6" id="KW-1185">Reference proteome</keyword>
<keyword evidence="2" id="KW-0547">Nucleotide-binding</keyword>
<keyword evidence="1 4" id="KW-0808">Transferase</keyword>
<protein>
    <recommendedName>
        <fullName evidence="7">Adenylate kinase active site lid domain-containing protein</fullName>
    </recommendedName>
</protein>
<dbReference type="InterPro" id="IPR000850">
    <property type="entry name" value="Adenylat/UMP-CMP_kin"/>
</dbReference>
<name>A0A1B8AI65_FUSPO</name>
<dbReference type="PRINTS" id="PR00094">
    <property type="entry name" value="ADENYLTKNASE"/>
</dbReference>
<evidence type="ECO:0000256" key="4">
    <source>
        <dbReference type="RuleBase" id="RU003330"/>
    </source>
</evidence>
<evidence type="ECO:0008006" key="7">
    <source>
        <dbReference type="Google" id="ProtNLM"/>
    </source>
</evidence>
<accession>A0A1B8AI65</accession>
<comment type="caution">
    <text evidence="5">The sequence shown here is derived from an EMBL/GenBank/DDBJ whole genome shotgun (WGS) entry which is preliminary data.</text>
</comment>
<dbReference type="Gene3D" id="3.40.50.300">
    <property type="entry name" value="P-loop containing nucleotide triphosphate hydrolases"/>
    <property type="match status" value="1"/>
</dbReference>
<dbReference type="Proteomes" id="UP000091967">
    <property type="component" value="Unassembled WGS sequence"/>
</dbReference>
<gene>
    <name evidence="5" type="ORF">FPOA_11787</name>
</gene>
<dbReference type="SUPFAM" id="SSF52540">
    <property type="entry name" value="P-loop containing nucleoside triphosphate hydrolases"/>
    <property type="match status" value="1"/>
</dbReference>
<dbReference type="AlphaFoldDB" id="A0A1B8AI65"/>
<dbReference type="CDD" id="cd01428">
    <property type="entry name" value="ADK"/>
    <property type="match status" value="1"/>
</dbReference>
<proteinExistence type="inferred from homology"/>
<dbReference type="EMBL" id="LYXU01000004">
    <property type="protein sequence ID" value="OBS20066.1"/>
    <property type="molecule type" value="Genomic_DNA"/>
</dbReference>
<dbReference type="OMA" id="WMRENRS"/>
<organism evidence="5 6">
    <name type="scientific">Fusarium poae</name>
    <dbReference type="NCBI Taxonomy" id="36050"/>
    <lineage>
        <taxon>Eukaryota</taxon>
        <taxon>Fungi</taxon>
        <taxon>Dikarya</taxon>
        <taxon>Ascomycota</taxon>
        <taxon>Pezizomycotina</taxon>
        <taxon>Sordariomycetes</taxon>
        <taxon>Hypocreomycetidae</taxon>
        <taxon>Hypocreales</taxon>
        <taxon>Nectriaceae</taxon>
        <taxon>Fusarium</taxon>
    </lineage>
</organism>
<dbReference type="GO" id="GO:0019205">
    <property type="term" value="F:nucleobase-containing compound kinase activity"/>
    <property type="evidence" value="ECO:0007669"/>
    <property type="project" value="InterPro"/>
</dbReference>
<dbReference type="PROSITE" id="PS00113">
    <property type="entry name" value="ADENYLATE_KINASE"/>
    <property type="match status" value="1"/>
</dbReference>
<reference evidence="5 6" key="1">
    <citation type="submission" date="2016-06" db="EMBL/GenBank/DDBJ databases">
        <title>Living apart together: crosstalk between the core and supernumerary genomes in a fungal plant pathogen.</title>
        <authorList>
            <person name="Vanheule A."/>
            <person name="Audenaert K."/>
            <person name="Warris S."/>
            <person name="Van De Geest H."/>
            <person name="Schijlen E."/>
            <person name="Hofte M."/>
            <person name="De Saeger S."/>
            <person name="Haesaert G."/>
            <person name="Waalwijk C."/>
            <person name="Van Der Lee T."/>
        </authorList>
    </citation>
    <scope>NUCLEOTIDE SEQUENCE [LARGE SCALE GENOMIC DNA]</scope>
    <source>
        <strain evidence="5 6">2516</strain>
    </source>
</reference>